<dbReference type="AlphaFoldDB" id="A0A0F9VTZ5"/>
<organism evidence="1">
    <name type="scientific">marine sediment metagenome</name>
    <dbReference type="NCBI Taxonomy" id="412755"/>
    <lineage>
        <taxon>unclassified sequences</taxon>
        <taxon>metagenomes</taxon>
        <taxon>ecological metagenomes</taxon>
    </lineage>
</organism>
<gene>
    <name evidence="1" type="ORF">LCGC14_0365780</name>
</gene>
<name>A0A0F9VTZ5_9ZZZZ</name>
<sequence length="62" mass="7222">MVTARDLRKVLKKSGHSEDTEITKYKGKYHLLHIFKNGNTVPLIISEDIEEIKDHIDLYIIT</sequence>
<accession>A0A0F9VTZ5</accession>
<dbReference type="EMBL" id="LAZR01000287">
    <property type="protein sequence ID" value="KKN76926.1"/>
    <property type="molecule type" value="Genomic_DNA"/>
</dbReference>
<evidence type="ECO:0000313" key="1">
    <source>
        <dbReference type="EMBL" id="KKN76926.1"/>
    </source>
</evidence>
<proteinExistence type="predicted"/>
<reference evidence="1" key="1">
    <citation type="journal article" date="2015" name="Nature">
        <title>Complex archaea that bridge the gap between prokaryotes and eukaryotes.</title>
        <authorList>
            <person name="Spang A."/>
            <person name="Saw J.H."/>
            <person name="Jorgensen S.L."/>
            <person name="Zaremba-Niedzwiedzka K."/>
            <person name="Martijn J."/>
            <person name="Lind A.E."/>
            <person name="van Eijk R."/>
            <person name="Schleper C."/>
            <person name="Guy L."/>
            <person name="Ettema T.J."/>
        </authorList>
    </citation>
    <scope>NUCLEOTIDE SEQUENCE</scope>
</reference>
<protein>
    <submittedName>
        <fullName evidence="1">Uncharacterized protein</fullName>
    </submittedName>
</protein>
<comment type="caution">
    <text evidence="1">The sequence shown here is derived from an EMBL/GenBank/DDBJ whole genome shotgun (WGS) entry which is preliminary data.</text>
</comment>